<sequence length="84" mass="9133">MIGSLGTHGVQQRNHHKTEGVREGTQLLVGCGHKMAKLQAVDQKQSPVASKALRFTPLVKIESYTKSLLSHSVDLKPASLSKEN</sequence>
<gene>
    <name evidence="2" type="ORF">BaRGS_00014454</name>
</gene>
<dbReference type="EMBL" id="JACVVK020000084">
    <property type="protein sequence ID" value="KAK7494351.1"/>
    <property type="molecule type" value="Genomic_DNA"/>
</dbReference>
<evidence type="ECO:0000313" key="2">
    <source>
        <dbReference type="EMBL" id="KAK7494351.1"/>
    </source>
</evidence>
<name>A0ABD0L4B0_9CAEN</name>
<protein>
    <submittedName>
        <fullName evidence="2">Uncharacterized protein</fullName>
    </submittedName>
</protein>
<dbReference type="Proteomes" id="UP001519460">
    <property type="component" value="Unassembled WGS sequence"/>
</dbReference>
<organism evidence="2 3">
    <name type="scientific">Batillaria attramentaria</name>
    <dbReference type="NCBI Taxonomy" id="370345"/>
    <lineage>
        <taxon>Eukaryota</taxon>
        <taxon>Metazoa</taxon>
        <taxon>Spiralia</taxon>
        <taxon>Lophotrochozoa</taxon>
        <taxon>Mollusca</taxon>
        <taxon>Gastropoda</taxon>
        <taxon>Caenogastropoda</taxon>
        <taxon>Sorbeoconcha</taxon>
        <taxon>Cerithioidea</taxon>
        <taxon>Batillariidae</taxon>
        <taxon>Batillaria</taxon>
    </lineage>
</organism>
<feature type="region of interest" description="Disordered" evidence="1">
    <location>
        <begin position="1"/>
        <end position="22"/>
    </location>
</feature>
<reference evidence="2 3" key="1">
    <citation type="journal article" date="2023" name="Sci. Data">
        <title>Genome assembly of the Korean intertidal mud-creeper Batillaria attramentaria.</title>
        <authorList>
            <person name="Patra A.K."/>
            <person name="Ho P.T."/>
            <person name="Jun S."/>
            <person name="Lee S.J."/>
            <person name="Kim Y."/>
            <person name="Won Y.J."/>
        </authorList>
    </citation>
    <scope>NUCLEOTIDE SEQUENCE [LARGE SCALE GENOMIC DNA]</scope>
    <source>
        <strain evidence="2">Wonlab-2016</strain>
    </source>
</reference>
<proteinExistence type="predicted"/>
<dbReference type="AlphaFoldDB" id="A0ABD0L4B0"/>
<comment type="caution">
    <text evidence="2">The sequence shown here is derived from an EMBL/GenBank/DDBJ whole genome shotgun (WGS) entry which is preliminary data.</text>
</comment>
<accession>A0ABD0L4B0</accession>
<evidence type="ECO:0000256" key="1">
    <source>
        <dbReference type="SAM" id="MobiDB-lite"/>
    </source>
</evidence>
<evidence type="ECO:0000313" key="3">
    <source>
        <dbReference type="Proteomes" id="UP001519460"/>
    </source>
</evidence>
<keyword evidence="3" id="KW-1185">Reference proteome</keyword>